<dbReference type="SUPFAM" id="SSF51445">
    <property type="entry name" value="(Trans)glycosidases"/>
    <property type="match status" value="1"/>
</dbReference>
<feature type="transmembrane region" description="Helical" evidence="1">
    <location>
        <begin position="21"/>
        <end position="42"/>
    </location>
</feature>
<protein>
    <submittedName>
        <fullName evidence="2">Glycoside hydrolase</fullName>
    </submittedName>
</protein>
<dbReference type="STRING" id="63057.A0A2P5C3R4"/>
<dbReference type="OrthoDB" id="73875at2759"/>
<dbReference type="Gene3D" id="3.20.20.80">
    <property type="entry name" value="Glycosidases"/>
    <property type="match status" value="1"/>
</dbReference>
<evidence type="ECO:0000313" key="2">
    <source>
        <dbReference type="EMBL" id="PON55655.1"/>
    </source>
</evidence>
<accession>A0A2P5C3R4</accession>
<dbReference type="EMBL" id="JXTC01000418">
    <property type="protein sequence ID" value="PON55655.1"/>
    <property type="molecule type" value="Genomic_DNA"/>
</dbReference>
<keyword evidence="1" id="KW-0472">Membrane</keyword>
<keyword evidence="3" id="KW-1185">Reference proteome</keyword>
<organism evidence="2 3">
    <name type="scientific">Trema orientale</name>
    <name type="common">Charcoal tree</name>
    <name type="synonym">Celtis orientalis</name>
    <dbReference type="NCBI Taxonomy" id="63057"/>
    <lineage>
        <taxon>Eukaryota</taxon>
        <taxon>Viridiplantae</taxon>
        <taxon>Streptophyta</taxon>
        <taxon>Embryophyta</taxon>
        <taxon>Tracheophyta</taxon>
        <taxon>Spermatophyta</taxon>
        <taxon>Magnoliopsida</taxon>
        <taxon>eudicotyledons</taxon>
        <taxon>Gunneridae</taxon>
        <taxon>Pentapetalae</taxon>
        <taxon>rosids</taxon>
        <taxon>fabids</taxon>
        <taxon>Rosales</taxon>
        <taxon>Cannabaceae</taxon>
        <taxon>Trema</taxon>
    </lineage>
</organism>
<keyword evidence="1" id="KW-1133">Transmembrane helix</keyword>
<dbReference type="Proteomes" id="UP000237000">
    <property type="component" value="Unassembled WGS sequence"/>
</dbReference>
<sequence length="117" mass="12598">MSFANLANFSTFTQTVQLKNLFVKILIAIRGYASIPFAFALVSSQSGPTTFIALTKIEFPSIVADMANLSVLLTEWRAAANKESKAFGKAQLLLTIVPLALLYHSTSKVRGDSGITA</sequence>
<dbReference type="InterPro" id="IPR017853">
    <property type="entry name" value="GH"/>
</dbReference>
<keyword evidence="2" id="KW-0378">Hydrolase</keyword>
<proteinExistence type="predicted"/>
<keyword evidence="1" id="KW-0812">Transmembrane</keyword>
<comment type="caution">
    <text evidence="2">The sequence shown here is derived from an EMBL/GenBank/DDBJ whole genome shotgun (WGS) entry which is preliminary data.</text>
</comment>
<dbReference type="GO" id="GO:0016787">
    <property type="term" value="F:hydrolase activity"/>
    <property type="evidence" value="ECO:0007669"/>
    <property type="project" value="UniProtKB-KW"/>
</dbReference>
<dbReference type="AlphaFoldDB" id="A0A2P5C3R4"/>
<reference evidence="3" key="1">
    <citation type="submission" date="2016-06" db="EMBL/GenBank/DDBJ databases">
        <title>Parallel loss of symbiosis genes in relatives of nitrogen-fixing non-legume Parasponia.</title>
        <authorList>
            <person name="Van Velzen R."/>
            <person name="Holmer R."/>
            <person name="Bu F."/>
            <person name="Rutten L."/>
            <person name="Van Zeijl A."/>
            <person name="Liu W."/>
            <person name="Santuari L."/>
            <person name="Cao Q."/>
            <person name="Sharma T."/>
            <person name="Shen D."/>
            <person name="Roswanjaya Y."/>
            <person name="Wardhani T."/>
            <person name="Kalhor M.S."/>
            <person name="Jansen J."/>
            <person name="Van den Hoogen J."/>
            <person name="Gungor B."/>
            <person name="Hartog M."/>
            <person name="Hontelez J."/>
            <person name="Verver J."/>
            <person name="Yang W.-C."/>
            <person name="Schijlen E."/>
            <person name="Repin R."/>
            <person name="Schilthuizen M."/>
            <person name="Schranz E."/>
            <person name="Heidstra R."/>
            <person name="Miyata K."/>
            <person name="Fedorova E."/>
            <person name="Kohlen W."/>
            <person name="Bisseling T."/>
            <person name="Smit S."/>
            <person name="Geurts R."/>
        </authorList>
    </citation>
    <scope>NUCLEOTIDE SEQUENCE [LARGE SCALE GENOMIC DNA]</scope>
    <source>
        <strain evidence="3">cv. RG33-2</strain>
    </source>
</reference>
<evidence type="ECO:0000256" key="1">
    <source>
        <dbReference type="SAM" id="Phobius"/>
    </source>
</evidence>
<dbReference type="InParanoid" id="A0A2P5C3R4"/>
<gene>
    <name evidence="2" type="ORF">TorRG33x02_298700</name>
</gene>
<name>A0A2P5C3R4_TREOI</name>
<evidence type="ECO:0000313" key="3">
    <source>
        <dbReference type="Proteomes" id="UP000237000"/>
    </source>
</evidence>